<dbReference type="RefSeq" id="WP_346051985.1">
    <property type="nucleotide sequence ID" value="NZ_JAYGII010000019.1"/>
</dbReference>
<evidence type="ECO:0000313" key="3">
    <source>
        <dbReference type="EMBL" id="MEA5446024.1"/>
    </source>
</evidence>
<dbReference type="InterPro" id="IPR033932">
    <property type="entry name" value="YtcJ-like"/>
</dbReference>
<dbReference type="Pfam" id="PF07969">
    <property type="entry name" value="Amidohydro_3"/>
    <property type="match status" value="1"/>
</dbReference>
<dbReference type="PANTHER" id="PTHR22642">
    <property type="entry name" value="IMIDAZOLONEPROPIONASE"/>
    <property type="match status" value="1"/>
</dbReference>
<dbReference type="CDD" id="cd01300">
    <property type="entry name" value="YtcJ_like"/>
    <property type="match status" value="1"/>
</dbReference>
<accession>A0AAP6MKA1</accession>
<dbReference type="EMBL" id="JAYGII010000019">
    <property type="protein sequence ID" value="MEA5446024.1"/>
    <property type="molecule type" value="Genomic_DNA"/>
</dbReference>
<evidence type="ECO:0000256" key="1">
    <source>
        <dbReference type="SAM" id="SignalP"/>
    </source>
</evidence>
<gene>
    <name evidence="3" type="ORF">VCB98_09355</name>
</gene>
<sequence>MRDSNVLTSISLALFASLLMACEADPELAGEDRPTADLVIHGAPVWSADREGDADAVAVRGDRILAVGEHQDLAAHIGPDTRVIEVNGGRIVPGFIDNHTHFNRAGELLLGINLLAVSDDVGFRQELDEAHRRMPADSWITGGLWGAYEAWEHGDGQVDGEPPADAYNPDGEIVEAVVDDRPVLLWNWDESLWLASRAALEHAGFDCETEGVECRNGEPSGRLSPAAGETLRDKVPEKPFEQRLAEAEVALERLREQGVTTIHDITTPEQLKVFQHLHREDRLTTRVYARPTLDRWEALAAVGITHGFGDPMLQIGGLKGFVDGIMGNSTARFHEPYEHIDSRGQWRDMMYPEGNMLELLKAADAAGQWPQVHAIGDEAIDHLLDLYEKMIEANGPADRRLRVIHTQVLRDADVAERMAEMNLIAEMQPFHAIDDMRWMEERIADRSRWAYAFRTLDEAGVMLSFGSDWPGTNASWYPANPMQGIYAAVVRKTLDGEPEGGWYPEERIDLETALKAYTANNAYAEGNENLKGRLEPGMLADIVVLEEDPFAVDEMALKDIEIRLTVVNGEIVFER</sequence>
<evidence type="ECO:0000259" key="2">
    <source>
        <dbReference type="Pfam" id="PF07969"/>
    </source>
</evidence>
<dbReference type="SUPFAM" id="SSF51556">
    <property type="entry name" value="Metallo-dependent hydrolases"/>
    <property type="match status" value="1"/>
</dbReference>
<organism evidence="3 4">
    <name type="scientific">Natronospira elongata</name>
    <dbReference type="NCBI Taxonomy" id="3110268"/>
    <lineage>
        <taxon>Bacteria</taxon>
        <taxon>Pseudomonadati</taxon>
        <taxon>Pseudomonadota</taxon>
        <taxon>Gammaproteobacteria</taxon>
        <taxon>Natronospirales</taxon>
        <taxon>Natronospiraceae</taxon>
        <taxon>Natronospira</taxon>
    </lineage>
</organism>
<feature type="domain" description="Amidohydrolase 3" evidence="2">
    <location>
        <begin position="82"/>
        <end position="573"/>
    </location>
</feature>
<dbReference type="AlphaFoldDB" id="A0AAP6MKA1"/>
<dbReference type="InterPro" id="IPR032466">
    <property type="entry name" value="Metal_Hydrolase"/>
</dbReference>
<evidence type="ECO:0000313" key="4">
    <source>
        <dbReference type="Proteomes" id="UP001302316"/>
    </source>
</evidence>
<feature type="chain" id="PRO_5042997083" evidence="1">
    <location>
        <begin position="22"/>
        <end position="575"/>
    </location>
</feature>
<dbReference type="InterPro" id="IPR013108">
    <property type="entry name" value="Amidohydro_3"/>
</dbReference>
<feature type="signal peptide" evidence="1">
    <location>
        <begin position="1"/>
        <end position="21"/>
    </location>
</feature>
<protein>
    <submittedName>
        <fullName evidence="3">Amidohydrolase</fullName>
        <ecNumber evidence="3">3.5.-.-</ecNumber>
    </submittedName>
</protein>
<dbReference type="InterPro" id="IPR011059">
    <property type="entry name" value="Metal-dep_hydrolase_composite"/>
</dbReference>
<dbReference type="Gene3D" id="3.20.20.140">
    <property type="entry name" value="Metal-dependent hydrolases"/>
    <property type="match status" value="1"/>
</dbReference>
<dbReference type="GO" id="GO:0016810">
    <property type="term" value="F:hydrolase activity, acting on carbon-nitrogen (but not peptide) bonds"/>
    <property type="evidence" value="ECO:0007669"/>
    <property type="project" value="InterPro"/>
</dbReference>
<dbReference type="SUPFAM" id="SSF51338">
    <property type="entry name" value="Composite domain of metallo-dependent hydrolases"/>
    <property type="match status" value="1"/>
</dbReference>
<keyword evidence="3" id="KW-0378">Hydrolase</keyword>
<dbReference type="EC" id="3.5.-.-" evidence="3"/>
<proteinExistence type="predicted"/>
<keyword evidence="1" id="KW-0732">Signal</keyword>
<name>A0AAP6MKA1_9GAMM</name>
<dbReference type="PANTHER" id="PTHR22642:SF2">
    <property type="entry name" value="PROTEIN LONG AFTER FAR-RED 3"/>
    <property type="match status" value="1"/>
</dbReference>
<reference evidence="3 4" key="1">
    <citation type="submission" date="2023-12" db="EMBL/GenBank/DDBJ databases">
        <title>Whole-genome sequencing of halo(alkali)philic microorganisms from hypersaline lakes.</title>
        <authorList>
            <person name="Sorokin D.Y."/>
            <person name="Merkel A.Y."/>
            <person name="Messina E."/>
            <person name="Yakimov M."/>
        </authorList>
    </citation>
    <scope>NUCLEOTIDE SEQUENCE [LARGE SCALE GENOMIC DNA]</scope>
    <source>
        <strain evidence="3 4">AB-CW1</strain>
    </source>
</reference>
<dbReference type="Proteomes" id="UP001302316">
    <property type="component" value="Unassembled WGS sequence"/>
</dbReference>
<dbReference type="Gene3D" id="3.10.310.70">
    <property type="match status" value="1"/>
</dbReference>
<dbReference type="Gene3D" id="2.30.40.10">
    <property type="entry name" value="Urease, subunit C, domain 1"/>
    <property type="match status" value="1"/>
</dbReference>
<keyword evidence="4" id="KW-1185">Reference proteome</keyword>
<dbReference type="PROSITE" id="PS51257">
    <property type="entry name" value="PROKAR_LIPOPROTEIN"/>
    <property type="match status" value="1"/>
</dbReference>
<comment type="caution">
    <text evidence="3">The sequence shown here is derived from an EMBL/GenBank/DDBJ whole genome shotgun (WGS) entry which is preliminary data.</text>
</comment>